<evidence type="ECO:0000256" key="1">
    <source>
        <dbReference type="SAM" id="Phobius"/>
    </source>
</evidence>
<comment type="caution">
    <text evidence="2">The sequence shown here is derived from an EMBL/GenBank/DDBJ whole genome shotgun (WGS) entry which is preliminary data.</text>
</comment>
<protein>
    <submittedName>
        <fullName evidence="2">Uncharacterized protein</fullName>
    </submittedName>
</protein>
<keyword evidence="1" id="KW-0812">Transmembrane</keyword>
<dbReference type="EMBL" id="QXDC01000002">
    <property type="protein sequence ID" value="RIA46615.1"/>
    <property type="molecule type" value="Genomic_DNA"/>
</dbReference>
<feature type="transmembrane region" description="Helical" evidence="1">
    <location>
        <begin position="23"/>
        <end position="44"/>
    </location>
</feature>
<keyword evidence="3" id="KW-1185">Reference proteome</keyword>
<dbReference type="AlphaFoldDB" id="A0A397PH89"/>
<keyword evidence="1" id="KW-1133">Transmembrane helix</keyword>
<gene>
    <name evidence="2" type="ORF">DFR49_1161</name>
</gene>
<dbReference type="RefSeq" id="WP_170150863.1">
    <property type="nucleotide sequence ID" value="NZ_QXDC01000002.1"/>
</dbReference>
<organism evidence="2 3">
    <name type="scientific">Hephaestia caeni</name>
    <dbReference type="NCBI Taxonomy" id="645617"/>
    <lineage>
        <taxon>Bacteria</taxon>
        <taxon>Pseudomonadati</taxon>
        <taxon>Pseudomonadota</taxon>
        <taxon>Alphaproteobacteria</taxon>
        <taxon>Sphingomonadales</taxon>
        <taxon>Sphingomonadaceae</taxon>
        <taxon>Hephaestia</taxon>
    </lineage>
</organism>
<keyword evidence="1" id="KW-0472">Membrane</keyword>
<sequence length="52" mass="5250">MNLLIAIVAAVIAVIVLIAVLKIAFGMIVLGIGLAVAVAAYFGAEKLIGKGR</sequence>
<accession>A0A397PH89</accession>
<name>A0A397PH89_9SPHN</name>
<dbReference type="Proteomes" id="UP000266568">
    <property type="component" value="Unassembled WGS sequence"/>
</dbReference>
<evidence type="ECO:0000313" key="2">
    <source>
        <dbReference type="EMBL" id="RIA46615.1"/>
    </source>
</evidence>
<evidence type="ECO:0000313" key="3">
    <source>
        <dbReference type="Proteomes" id="UP000266568"/>
    </source>
</evidence>
<reference evidence="2 3" key="1">
    <citation type="submission" date="2018-08" db="EMBL/GenBank/DDBJ databases">
        <title>Genomic Encyclopedia of Type Strains, Phase IV (KMG-IV): sequencing the most valuable type-strain genomes for metagenomic binning, comparative biology and taxonomic classification.</title>
        <authorList>
            <person name="Goeker M."/>
        </authorList>
    </citation>
    <scope>NUCLEOTIDE SEQUENCE [LARGE SCALE GENOMIC DNA]</scope>
    <source>
        <strain evidence="2 3">DSM 25527</strain>
    </source>
</reference>
<proteinExistence type="predicted"/>